<evidence type="ECO:0000313" key="2">
    <source>
        <dbReference type="Proteomes" id="UP000316621"/>
    </source>
</evidence>
<dbReference type="AlphaFoldDB" id="A0A4Y7K8N6"/>
<accession>A0A4Y7K8N6</accession>
<gene>
    <name evidence="1" type="ORF">C5167_031610</name>
</gene>
<reference evidence="1 2" key="1">
    <citation type="journal article" date="2018" name="Science">
        <title>The opium poppy genome and morphinan production.</title>
        <authorList>
            <person name="Guo L."/>
            <person name="Winzer T."/>
            <person name="Yang X."/>
            <person name="Li Y."/>
            <person name="Ning Z."/>
            <person name="He Z."/>
            <person name="Teodor R."/>
            <person name="Lu Y."/>
            <person name="Bowser T.A."/>
            <person name="Graham I.A."/>
            <person name="Ye K."/>
        </authorList>
    </citation>
    <scope>NUCLEOTIDE SEQUENCE [LARGE SCALE GENOMIC DNA]</scope>
    <source>
        <strain evidence="2">cv. HN1</strain>
        <tissue evidence="1">Leaves</tissue>
    </source>
</reference>
<proteinExistence type="predicted"/>
<dbReference type="EMBL" id="CM010721">
    <property type="protein sequence ID" value="RZC68355.1"/>
    <property type="molecule type" value="Genomic_DNA"/>
</dbReference>
<protein>
    <submittedName>
        <fullName evidence="1">Uncharacterized protein</fullName>
    </submittedName>
</protein>
<name>A0A4Y7K8N6_PAPSO</name>
<dbReference type="Proteomes" id="UP000316621">
    <property type="component" value="Chromosome 7"/>
</dbReference>
<organism evidence="1 2">
    <name type="scientific">Papaver somniferum</name>
    <name type="common">Opium poppy</name>
    <dbReference type="NCBI Taxonomy" id="3469"/>
    <lineage>
        <taxon>Eukaryota</taxon>
        <taxon>Viridiplantae</taxon>
        <taxon>Streptophyta</taxon>
        <taxon>Embryophyta</taxon>
        <taxon>Tracheophyta</taxon>
        <taxon>Spermatophyta</taxon>
        <taxon>Magnoliopsida</taxon>
        <taxon>Ranunculales</taxon>
        <taxon>Papaveraceae</taxon>
        <taxon>Papaveroideae</taxon>
        <taxon>Papaver</taxon>
    </lineage>
</organism>
<keyword evidence="2" id="KW-1185">Reference proteome</keyword>
<dbReference type="Gramene" id="RZC68355">
    <property type="protein sequence ID" value="RZC68355"/>
    <property type="gene ID" value="C5167_031610"/>
</dbReference>
<evidence type="ECO:0000313" key="1">
    <source>
        <dbReference type="EMBL" id="RZC68355.1"/>
    </source>
</evidence>
<sequence>MLFSFFMQDIMEVYPVEGRCFSHLKSGQRKCEPDGGANVIGACERLCDESGHIIEKNRTTKSQILVADSNVISVVARR</sequence>